<dbReference type="InterPro" id="IPR036291">
    <property type="entry name" value="NAD(P)-bd_dom_sf"/>
</dbReference>
<evidence type="ECO:0000256" key="1">
    <source>
        <dbReference type="ARBA" id="ARBA00023002"/>
    </source>
</evidence>
<protein>
    <submittedName>
        <fullName evidence="3">Fatty acyl-CoA reductase</fullName>
        <ecNumber evidence="3">1.2.1.-</ecNumber>
    </submittedName>
</protein>
<dbReference type="Proteomes" id="UP000431401">
    <property type="component" value="Unassembled WGS sequence"/>
</dbReference>
<dbReference type="Pfam" id="PF00106">
    <property type="entry name" value="adh_short"/>
    <property type="match status" value="1"/>
</dbReference>
<dbReference type="Gene3D" id="3.40.50.720">
    <property type="entry name" value="NAD(P)-binding Rossmann-like Domain"/>
    <property type="match status" value="1"/>
</dbReference>
<dbReference type="PANTHER" id="PTHR43157:SF31">
    <property type="entry name" value="PHOSPHATIDYLINOSITOL-GLYCAN BIOSYNTHESIS CLASS F PROTEIN"/>
    <property type="match status" value="1"/>
</dbReference>
<gene>
    <name evidence="3" type="primary">acr1_1</name>
    <name evidence="3" type="ORF">NRB56_08570</name>
</gene>
<dbReference type="PANTHER" id="PTHR43157">
    <property type="entry name" value="PHOSPHATIDYLINOSITOL-GLYCAN BIOSYNTHESIS CLASS F PROTEIN-RELATED"/>
    <property type="match status" value="1"/>
</dbReference>
<dbReference type="AlphaFoldDB" id="A0A7K0DI89"/>
<dbReference type="InterPro" id="IPR002347">
    <property type="entry name" value="SDR_fam"/>
</dbReference>
<name>A0A7K0DI89_9NOCA</name>
<organism evidence="3 4">
    <name type="scientific">Nocardia aurantia</name>
    <dbReference type="NCBI Taxonomy" id="2585199"/>
    <lineage>
        <taxon>Bacteria</taxon>
        <taxon>Bacillati</taxon>
        <taxon>Actinomycetota</taxon>
        <taxon>Actinomycetes</taxon>
        <taxon>Mycobacteriales</taxon>
        <taxon>Nocardiaceae</taxon>
        <taxon>Nocardia</taxon>
    </lineage>
</organism>
<accession>A0A7K0DI89</accession>
<dbReference type="PRINTS" id="PR00081">
    <property type="entry name" value="GDHRDH"/>
</dbReference>
<sequence>MPGKTILITGSTDGLGRHLAVRLARSGARVLVHGRDRERGAGVRAEILAAGGPEPEVLIADLGSLREVDRLAGEVGAVTDRLDALINNAGVGFGAPDSARELGADGYELRFAVNYLAGVRLVRQLAPLLIAAAPARVVNVASIGQQALDFGDLNFEHGYSGAAAYMRSKLALIMATFDLAEEFGPAGVMVTALHPATYMDTTMVREFGGSPLSTVDEGGDAVVRLITEDVPNGAYFNGRKPARADAQAYDPAARGELRRRTAELISAAVG</sequence>
<dbReference type="EC" id="1.2.1.-" evidence="3"/>
<evidence type="ECO:0000256" key="2">
    <source>
        <dbReference type="RuleBase" id="RU000363"/>
    </source>
</evidence>
<dbReference type="GO" id="GO:0016491">
    <property type="term" value="F:oxidoreductase activity"/>
    <property type="evidence" value="ECO:0007669"/>
    <property type="project" value="UniProtKB-KW"/>
</dbReference>
<keyword evidence="1 3" id="KW-0560">Oxidoreductase</keyword>
<comment type="similarity">
    <text evidence="2">Belongs to the short-chain dehydrogenases/reductases (SDR) family.</text>
</comment>
<evidence type="ECO:0000313" key="3">
    <source>
        <dbReference type="EMBL" id="MQY25301.1"/>
    </source>
</evidence>
<reference evidence="3 4" key="1">
    <citation type="submission" date="2019-10" db="EMBL/GenBank/DDBJ databases">
        <title>Nocardia macrotermitis sp. nov. and Nocardia aurantia sp. nov., isolated from the gut of fungus growing-termite Macrotermes natalensis.</title>
        <authorList>
            <person name="Benndorf R."/>
            <person name="Schwitalla J."/>
            <person name="Martin K."/>
            <person name="De Beer W."/>
            <person name="Kaster A.-K."/>
            <person name="Vollmers J."/>
            <person name="Poulsen M."/>
            <person name="Beemelmanns C."/>
        </authorList>
    </citation>
    <scope>NUCLEOTIDE SEQUENCE [LARGE SCALE GENOMIC DNA]</scope>
    <source>
        <strain evidence="3 4">RB56</strain>
    </source>
</reference>
<comment type="caution">
    <text evidence="3">The sequence shown here is derived from an EMBL/GenBank/DDBJ whole genome shotgun (WGS) entry which is preliminary data.</text>
</comment>
<dbReference type="PRINTS" id="PR00080">
    <property type="entry name" value="SDRFAMILY"/>
</dbReference>
<dbReference type="EMBL" id="WEGI01000002">
    <property type="protein sequence ID" value="MQY25301.1"/>
    <property type="molecule type" value="Genomic_DNA"/>
</dbReference>
<dbReference type="OrthoDB" id="3237043at2"/>
<keyword evidence="4" id="KW-1185">Reference proteome</keyword>
<dbReference type="RefSeq" id="WP_153339193.1">
    <property type="nucleotide sequence ID" value="NZ_WEGI01000002.1"/>
</dbReference>
<dbReference type="SUPFAM" id="SSF51735">
    <property type="entry name" value="NAD(P)-binding Rossmann-fold domains"/>
    <property type="match status" value="1"/>
</dbReference>
<proteinExistence type="inferred from homology"/>
<evidence type="ECO:0000313" key="4">
    <source>
        <dbReference type="Proteomes" id="UP000431401"/>
    </source>
</evidence>